<evidence type="ECO:0000313" key="1">
    <source>
        <dbReference type="EMBL" id="ACV62465.1"/>
    </source>
</evidence>
<dbReference type="Gene3D" id="1.10.10.10">
    <property type="entry name" value="Winged helix-like DNA-binding domain superfamily/Winged helix DNA-binding domain"/>
    <property type="match status" value="1"/>
</dbReference>
<sequence>MQITRQTEYAIHAVIELAQIPFGDFVLIRQIANKLNIPEMFLKKTVQALNKSGIVVTQRGTNGGVRLSRPSDKLTVADVMAAIEGPLMLNVCLGENYQCSNKPFCSIHKILQRTQKAVLRELSRETFADIIKNKLRLEKRVEEV</sequence>
<dbReference type="PANTHER" id="PTHR33221">
    <property type="entry name" value="WINGED HELIX-TURN-HELIX TRANSCRIPTIONAL REGULATOR, RRF2 FAMILY"/>
    <property type="match status" value="1"/>
</dbReference>
<dbReference type="PROSITE" id="PS01332">
    <property type="entry name" value="HTH_RRF2_1"/>
    <property type="match status" value="1"/>
</dbReference>
<dbReference type="InterPro" id="IPR030489">
    <property type="entry name" value="TR_Rrf2-type_CS"/>
</dbReference>
<dbReference type="InterPro" id="IPR036390">
    <property type="entry name" value="WH_DNA-bd_sf"/>
</dbReference>
<dbReference type="RefSeq" id="WP_015757176.1">
    <property type="nucleotide sequence ID" value="NC_013216.1"/>
</dbReference>
<dbReference type="InterPro" id="IPR000944">
    <property type="entry name" value="Tscrpt_reg_Rrf2"/>
</dbReference>
<keyword evidence="2" id="KW-1185">Reference proteome</keyword>
<proteinExistence type="predicted"/>
<dbReference type="AlphaFoldDB" id="C8VWB3"/>
<evidence type="ECO:0000313" key="2">
    <source>
        <dbReference type="Proteomes" id="UP000002217"/>
    </source>
</evidence>
<dbReference type="EMBL" id="CP001720">
    <property type="protein sequence ID" value="ACV62465.1"/>
    <property type="molecule type" value="Genomic_DNA"/>
</dbReference>
<dbReference type="SUPFAM" id="SSF46785">
    <property type="entry name" value="Winged helix' DNA-binding domain"/>
    <property type="match status" value="1"/>
</dbReference>
<organism evidence="1 2">
    <name type="scientific">Desulfofarcimen acetoxidans (strain ATCC 49208 / DSM 771 / KCTC 5769 / VKM B-1644 / 5575)</name>
    <name type="common">Desulfotomaculum acetoxidans</name>
    <dbReference type="NCBI Taxonomy" id="485916"/>
    <lineage>
        <taxon>Bacteria</taxon>
        <taxon>Bacillati</taxon>
        <taxon>Bacillota</taxon>
        <taxon>Clostridia</taxon>
        <taxon>Eubacteriales</taxon>
        <taxon>Peptococcaceae</taxon>
        <taxon>Desulfofarcimen</taxon>
    </lineage>
</organism>
<protein>
    <submittedName>
        <fullName evidence="1">Transcriptional regulator, BadM/Rrf2 family</fullName>
    </submittedName>
</protein>
<dbReference type="PANTHER" id="PTHR33221:SF2">
    <property type="entry name" value="TRANSCRIPTIONAL REGULATOR"/>
    <property type="match status" value="1"/>
</dbReference>
<name>C8VWB3_DESAS</name>
<dbReference type="KEGG" id="dae:Dtox_1607"/>
<dbReference type="NCBIfam" id="TIGR00738">
    <property type="entry name" value="rrf2_super"/>
    <property type="match status" value="1"/>
</dbReference>
<dbReference type="PROSITE" id="PS51197">
    <property type="entry name" value="HTH_RRF2_2"/>
    <property type="match status" value="1"/>
</dbReference>
<accession>C8VWB3</accession>
<dbReference type="OrthoDB" id="9808360at2"/>
<dbReference type="STRING" id="485916.Dtox_1607"/>
<gene>
    <name evidence="1" type="ordered locus">Dtox_1607</name>
</gene>
<reference evidence="1 2" key="1">
    <citation type="journal article" date="2009" name="Stand. Genomic Sci.">
        <title>Complete genome sequence of Desulfotomaculum acetoxidans type strain (5575).</title>
        <authorList>
            <person name="Spring S."/>
            <person name="Lapidus A."/>
            <person name="Schroder M."/>
            <person name="Gleim D."/>
            <person name="Sims D."/>
            <person name="Meincke L."/>
            <person name="Glavina Del Rio T."/>
            <person name="Tice H."/>
            <person name="Copeland A."/>
            <person name="Cheng J.F."/>
            <person name="Lucas S."/>
            <person name="Chen F."/>
            <person name="Nolan M."/>
            <person name="Bruce D."/>
            <person name="Goodwin L."/>
            <person name="Pitluck S."/>
            <person name="Ivanova N."/>
            <person name="Mavromatis K."/>
            <person name="Mikhailova N."/>
            <person name="Pati A."/>
            <person name="Chen A."/>
            <person name="Palaniappan K."/>
            <person name="Land M."/>
            <person name="Hauser L."/>
            <person name="Chang Y.J."/>
            <person name="Jeffries C.D."/>
            <person name="Chain P."/>
            <person name="Saunders E."/>
            <person name="Brettin T."/>
            <person name="Detter J.C."/>
            <person name="Goker M."/>
            <person name="Bristow J."/>
            <person name="Eisen J.A."/>
            <person name="Markowitz V."/>
            <person name="Hugenholtz P."/>
            <person name="Kyrpides N.C."/>
            <person name="Klenk H.P."/>
            <person name="Han C."/>
        </authorList>
    </citation>
    <scope>NUCLEOTIDE SEQUENCE [LARGE SCALE GENOMIC DNA]</scope>
    <source>
        <strain evidence="2">ATCC 49208 / DSM 771 / VKM B-1644</strain>
    </source>
</reference>
<dbReference type="Proteomes" id="UP000002217">
    <property type="component" value="Chromosome"/>
</dbReference>
<dbReference type="GO" id="GO:0003700">
    <property type="term" value="F:DNA-binding transcription factor activity"/>
    <property type="evidence" value="ECO:0007669"/>
    <property type="project" value="TreeGrafter"/>
</dbReference>
<dbReference type="InterPro" id="IPR036388">
    <property type="entry name" value="WH-like_DNA-bd_sf"/>
</dbReference>
<dbReference type="eggNOG" id="COG1959">
    <property type="taxonomic scope" value="Bacteria"/>
</dbReference>
<dbReference type="GO" id="GO:0005829">
    <property type="term" value="C:cytosol"/>
    <property type="evidence" value="ECO:0007669"/>
    <property type="project" value="TreeGrafter"/>
</dbReference>
<dbReference type="Pfam" id="PF02082">
    <property type="entry name" value="Rrf2"/>
    <property type="match status" value="1"/>
</dbReference>
<dbReference type="HOGENOM" id="CLU_107144_1_3_9"/>